<evidence type="ECO:0000313" key="1">
    <source>
        <dbReference type="EMBL" id="KAF2887666.1"/>
    </source>
</evidence>
<proteinExistence type="predicted"/>
<protein>
    <submittedName>
        <fullName evidence="1">Uncharacterized protein</fullName>
    </submittedName>
</protein>
<feature type="non-terminal residue" evidence="1">
    <location>
        <position position="53"/>
    </location>
</feature>
<comment type="caution">
    <text evidence="1">The sequence shown here is derived from an EMBL/GenBank/DDBJ whole genome shotgun (WGS) entry which is preliminary data.</text>
</comment>
<feature type="non-terminal residue" evidence="1">
    <location>
        <position position="1"/>
    </location>
</feature>
<accession>A0A8K0CME2</accession>
<dbReference type="OrthoDB" id="8122682at2759"/>
<evidence type="ECO:0000313" key="2">
    <source>
        <dbReference type="Proteomes" id="UP000801492"/>
    </source>
</evidence>
<name>A0A8K0CME2_IGNLU</name>
<sequence length="53" mass="5907">ALAVSDAMYFSNWHSHHFPLMKVPLLLMIQNLQNGITINADGLVTINTQTVLN</sequence>
<dbReference type="AlphaFoldDB" id="A0A8K0CME2"/>
<dbReference type="EMBL" id="VTPC01082334">
    <property type="protein sequence ID" value="KAF2887666.1"/>
    <property type="molecule type" value="Genomic_DNA"/>
</dbReference>
<keyword evidence="2" id="KW-1185">Reference proteome</keyword>
<reference evidence="1" key="1">
    <citation type="submission" date="2019-08" db="EMBL/GenBank/DDBJ databases">
        <title>The genome of the North American firefly Photinus pyralis.</title>
        <authorList>
            <consortium name="Photinus pyralis genome working group"/>
            <person name="Fallon T.R."/>
            <person name="Sander Lower S.E."/>
            <person name="Weng J.-K."/>
        </authorList>
    </citation>
    <scope>NUCLEOTIDE SEQUENCE</scope>
    <source>
        <strain evidence="1">TRF0915ILg1</strain>
        <tissue evidence="1">Whole body</tissue>
    </source>
</reference>
<organism evidence="1 2">
    <name type="scientific">Ignelater luminosus</name>
    <name type="common">Cucubano</name>
    <name type="synonym">Pyrophorus luminosus</name>
    <dbReference type="NCBI Taxonomy" id="2038154"/>
    <lineage>
        <taxon>Eukaryota</taxon>
        <taxon>Metazoa</taxon>
        <taxon>Ecdysozoa</taxon>
        <taxon>Arthropoda</taxon>
        <taxon>Hexapoda</taxon>
        <taxon>Insecta</taxon>
        <taxon>Pterygota</taxon>
        <taxon>Neoptera</taxon>
        <taxon>Endopterygota</taxon>
        <taxon>Coleoptera</taxon>
        <taxon>Polyphaga</taxon>
        <taxon>Elateriformia</taxon>
        <taxon>Elateroidea</taxon>
        <taxon>Elateridae</taxon>
        <taxon>Agrypninae</taxon>
        <taxon>Pyrophorini</taxon>
        <taxon>Ignelater</taxon>
    </lineage>
</organism>
<gene>
    <name evidence="1" type="ORF">ILUMI_18506</name>
</gene>
<dbReference type="Proteomes" id="UP000801492">
    <property type="component" value="Unassembled WGS sequence"/>
</dbReference>